<dbReference type="EMBL" id="CP001674">
    <property type="protein sequence ID" value="ACT51221.1"/>
    <property type="molecule type" value="Genomic_DNA"/>
</dbReference>
<reference evidence="1 2" key="2">
    <citation type="journal article" date="2011" name="J. Bacteriol.">
        <title>Genomes of three methylotrophs from a single niche uncover genetic and metabolic divergence of Methylophilaceae.</title>
        <authorList>
            <person name="Lapidus A."/>
            <person name="Clum A."/>
            <person name="Labutti K."/>
            <person name="Kaluzhnaya M.G."/>
            <person name="Lim S."/>
            <person name="Beck D.A."/>
            <person name="Glavina Del Rio T."/>
            <person name="Nolan M."/>
            <person name="Mavromatis K."/>
            <person name="Huntemann M."/>
            <person name="Lucas S."/>
            <person name="Lidstrom M.E."/>
            <person name="Ivanova N."/>
            <person name="Chistoserdova L."/>
        </authorList>
    </citation>
    <scope>NUCLEOTIDE SEQUENCE [LARGE SCALE GENOMIC DNA]</scope>
    <source>
        <strain evidence="1 2">SIP3-4</strain>
    </source>
</reference>
<protein>
    <submittedName>
        <fullName evidence="1">Uncharacterized protein</fullName>
    </submittedName>
</protein>
<dbReference type="Proteomes" id="UP000002743">
    <property type="component" value="Chromosome"/>
</dbReference>
<proteinExistence type="predicted"/>
<gene>
    <name evidence="1" type="ordered locus">Msip34_1979</name>
</gene>
<keyword evidence="2" id="KW-1185">Reference proteome</keyword>
<dbReference type="KEGG" id="mei:Msip34_1979"/>
<name>C6X778_METGS</name>
<sequence length="34" mass="3694">MSGITDIGNIAQQRIGRQAFMATLSQQRIGSRST</sequence>
<accession>C6X778</accession>
<dbReference type="HOGENOM" id="CLU_3374601_0_0_4"/>
<evidence type="ECO:0000313" key="2">
    <source>
        <dbReference type="Proteomes" id="UP000002743"/>
    </source>
</evidence>
<evidence type="ECO:0000313" key="1">
    <source>
        <dbReference type="EMBL" id="ACT51221.1"/>
    </source>
</evidence>
<reference evidence="2" key="1">
    <citation type="submission" date="2009-07" db="EMBL/GenBank/DDBJ databases">
        <title>Complete sequence of chromosome of Methylovorus sp. SIP3-4.</title>
        <authorList>
            <person name="Lucas S."/>
            <person name="Copeland A."/>
            <person name="Lapidus A."/>
            <person name="Glavina del Rio T."/>
            <person name="Tice H."/>
            <person name="Bruce D."/>
            <person name="Goodwin L."/>
            <person name="Pitluck S."/>
            <person name="Clum A."/>
            <person name="Larimer F."/>
            <person name="Land M."/>
            <person name="Hauser L."/>
            <person name="Kyrpides N."/>
            <person name="Mikhailova N."/>
            <person name="Kayluzhnaya M."/>
            <person name="Chistoserdova L."/>
        </authorList>
    </citation>
    <scope>NUCLEOTIDE SEQUENCE [LARGE SCALE GENOMIC DNA]</scope>
    <source>
        <strain evidence="2">SIP3-4</strain>
    </source>
</reference>
<organism evidence="1 2">
    <name type="scientific">Methylovorus glucosotrophus (strain SIP3-4)</name>
    <dbReference type="NCBI Taxonomy" id="582744"/>
    <lineage>
        <taxon>Bacteria</taxon>
        <taxon>Pseudomonadati</taxon>
        <taxon>Pseudomonadota</taxon>
        <taxon>Betaproteobacteria</taxon>
        <taxon>Nitrosomonadales</taxon>
        <taxon>Methylophilaceae</taxon>
        <taxon>Methylovorus</taxon>
    </lineage>
</organism>
<dbReference type="AlphaFoldDB" id="C6X778"/>